<dbReference type="InterPro" id="IPR005551">
    <property type="entry name" value="CitX"/>
</dbReference>
<evidence type="ECO:0000256" key="7">
    <source>
        <dbReference type="HAMAP-Rule" id="MF_00397"/>
    </source>
</evidence>
<dbReference type="EMBL" id="FOTS01000004">
    <property type="protein sequence ID" value="SFL43122.1"/>
    <property type="molecule type" value="Genomic_DNA"/>
</dbReference>
<dbReference type="NCBIfam" id="TIGR03124">
    <property type="entry name" value="citrate_citX"/>
    <property type="match status" value="1"/>
</dbReference>
<keyword evidence="4 7" id="KW-0547">Nucleotide-binding</keyword>
<dbReference type="GO" id="GO:0051191">
    <property type="term" value="P:prosthetic group biosynthetic process"/>
    <property type="evidence" value="ECO:0007669"/>
    <property type="project" value="InterPro"/>
</dbReference>
<evidence type="ECO:0000256" key="1">
    <source>
        <dbReference type="ARBA" id="ARBA00001210"/>
    </source>
</evidence>
<reference evidence="9" key="1">
    <citation type="submission" date="2016-10" db="EMBL/GenBank/DDBJ databases">
        <authorList>
            <person name="Varghese N."/>
            <person name="Submissions S."/>
        </authorList>
    </citation>
    <scope>NUCLEOTIDE SEQUENCE [LARGE SCALE GENOMIC DNA]</scope>
    <source>
        <strain evidence="9">DSM 13327</strain>
    </source>
</reference>
<dbReference type="GO" id="GO:0050519">
    <property type="term" value="F:holo-citrate lyase synthase activity"/>
    <property type="evidence" value="ECO:0007669"/>
    <property type="project" value="UniProtKB-EC"/>
</dbReference>
<gene>
    <name evidence="7" type="primary">citG</name>
    <name evidence="8" type="ORF">SAMN04490355_100487</name>
</gene>
<evidence type="ECO:0000313" key="8">
    <source>
        <dbReference type="EMBL" id="SFL43122.1"/>
    </source>
</evidence>
<evidence type="ECO:0000256" key="4">
    <source>
        <dbReference type="ARBA" id="ARBA00022741"/>
    </source>
</evidence>
<dbReference type="GO" id="GO:0005524">
    <property type="term" value="F:ATP binding"/>
    <property type="evidence" value="ECO:0007669"/>
    <property type="project" value="UniProtKB-KW"/>
</dbReference>
<protein>
    <recommendedName>
        <fullName evidence="7">Probable 2-(5''-triphosphoribosyl)-3'-dephosphocoenzyme-A synthase</fullName>
        <shortName evidence="7">2-(5''-triphosphoribosyl)-3'-dephospho-CoA synthase</shortName>
        <ecNumber evidence="7">2.4.2.52</ecNumber>
    </recommendedName>
</protein>
<keyword evidence="9" id="KW-1185">Reference proteome</keyword>
<keyword evidence="2 7" id="KW-0808">Transferase</keyword>
<dbReference type="InterPro" id="IPR002736">
    <property type="entry name" value="CitG"/>
</dbReference>
<dbReference type="PANTHER" id="PTHR30201">
    <property type="entry name" value="TRIPHOSPHORIBOSYL-DEPHOSPHO-COA SYNTHASE"/>
    <property type="match status" value="1"/>
</dbReference>
<proteinExistence type="inferred from homology"/>
<dbReference type="EC" id="2.4.2.52" evidence="7"/>
<evidence type="ECO:0000313" key="9">
    <source>
        <dbReference type="Proteomes" id="UP000199520"/>
    </source>
</evidence>
<keyword evidence="3" id="KW-0548">Nucleotidyltransferase</keyword>
<dbReference type="Proteomes" id="UP000199520">
    <property type="component" value="Unassembled WGS sequence"/>
</dbReference>
<dbReference type="Pfam" id="PF03802">
    <property type="entry name" value="CitX"/>
    <property type="match status" value="1"/>
</dbReference>
<sequence>MKIESVTLEDVLAAKEDRYNRQQAFKEKYQKIIVSITLNVPGAVKDTPVFRRLRDYAVHEVKKKFEVVAEEQINLSTGPEALLAIDNDGWVVKKAAEKIEELFTFSRLLDIDVFDQAGTLLSRRDEGKGRNCFVCGGEFVVCRREGRHTMQDLLNVVEKLLCQFRAFETRWISSAAERIGALAIEAMLYEVTCTPSPGLVDRINSGAHQDMDFYSFMASSASLGGYMNRCAQAGILHEGIVEELLPVLRIIGLEAEQAMLTATRGVNTQKGLIFLLGIMTGITGWLHGRSLLITQSTVLEHASKMVNGIVEKELAGAIHKSGQELTAGERLYVTYGITGIRGELAEGLPSVRYKALPALREALDKGFSINDALVHTLLVLMTCVDDTTVMHRHHPDKMRVWVREQAQMVIEAGGMETGDGRDRCKDLDQEFIQENVSPGGVADLLAVTWFLHSLINLQNKSS</sequence>
<dbReference type="Gene3D" id="1.10.4200.10">
    <property type="entry name" value="Triphosphoribosyl-dephospho-CoA protein"/>
    <property type="match status" value="1"/>
</dbReference>
<dbReference type="InterPro" id="IPR017551">
    <property type="entry name" value="TriPribosyl-deP-CoA_syn_CitG"/>
</dbReference>
<dbReference type="STRING" id="1123291.SAMN04490355_100487"/>
<comment type="catalytic activity">
    <reaction evidence="6">
        <text>apo-[citrate lyase ACP] + 2'-(5''-triphospho-alpha-D-ribosyl)-3'-dephospho-CoA = holo-[citrate lyase ACP] + diphosphate</text>
        <dbReference type="Rhea" id="RHEA:16333"/>
        <dbReference type="Rhea" id="RHEA-COMP:10157"/>
        <dbReference type="Rhea" id="RHEA-COMP:10158"/>
        <dbReference type="ChEBI" id="CHEBI:29999"/>
        <dbReference type="ChEBI" id="CHEBI:33019"/>
        <dbReference type="ChEBI" id="CHEBI:61378"/>
        <dbReference type="ChEBI" id="CHEBI:82683"/>
        <dbReference type="EC" id="2.7.7.61"/>
    </reaction>
</comment>
<evidence type="ECO:0000256" key="5">
    <source>
        <dbReference type="ARBA" id="ARBA00022840"/>
    </source>
</evidence>
<dbReference type="AlphaFoldDB" id="A0A1I4HLS0"/>
<organism evidence="8 9">
    <name type="scientific">Pelosinus propionicus DSM 13327</name>
    <dbReference type="NCBI Taxonomy" id="1123291"/>
    <lineage>
        <taxon>Bacteria</taxon>
        <taxon>Bacillati</taxon>
        <taxon>Bacillota</taxon>
        <taxon>Negativicutes</taxon>
        <taxon>Selenomonadales</taxon>
        <taxon>Sporomusaceae</taxon>
        <taxon>Pelosinus</taxon>
    </lineage>
</organism>
<evidence type="ECO:0000256" key="2">
    <source>
        <dbReference type="ARBA" id="ARBA00022679"/>
    </source>
</evidence>
<dbReference type="PANTHER" id="PTHR30201:SF2">
    <property type="entry name" value="2-(5''-TRIPHOSPHORIBOSYL)-3'-DEPHOSPHOCOENZYME-A SYNTHASE"/>
    <property type="match status" value="1"/>
</dbReference>
<dbReference type="NCBIfam" id="TIGR03125">
    <property type="entry name" value="citrate_citG"/>
    <property type="match status" value="1"/>
</dbReference>
<evidence type="ECO:0000256" key="6">
    <source>
        <dbReference type="ARBA" id="ARBA00048574"/>
    </source>
</evidence>
<dbReference type="OrthoDB" id="114886at2"/>
<dbReference type="RefSeq" id="WP_090932857.1">
    <property type="nucleotide sequence ID" value="NZ_FOTS01000004.1"/>
</dbReference>
<evidence type="ECO:0000256" key="3">
    <source>
        <dbReference type="ARBA" id="ARBA00022695"/>
    </source>
</evidence>
<accession>A0A1I4HLS0</accession>
<keyword evidence="5 7" id="KW-0067">ATP-binding</keyword>
<dbReference type="GO" id="GO:0046917">
    <property type="term" value="F:triphosphoribosyl-dephospho-CoA synthase activity"/>
    <property type="evidence" value="ECO:0007669"/>
    <property type="project" value="UniProtKB-UniRule"/>
</dbReference>
<name>A0A1I4HLS0_9FIRM</name>
<dbReference type="HAMAP" id="MF_00397">
    <property type="entry name" value="CitG"/>
    <property type="match status" value="1"/>
</dbReference>
<comment type="catalytic activity">
    <reaction evidence="1 7">
        <text>3'-dephospho-CoA + ATP = 2'-(5''-triphospho-alpha-D-ribosyl)-3'-dephospho-CoA + adenine</text>
        <dbReference type="Rhea" id="RHEA:15117"/>
        <dbReference type="ChEBI" id="CHEBI:16708"/>
        <dbReference type="ChEBI" id="CHEBI:30616"/>
        <dbReference type="ChEBI" id="CHEBI:57328"/>
        <dbReference type="ChEBI" id="CHEBI:61378"/>
        <dbReference type="EC" id="2.4.2.52"/>
    </reaction>
</comment>
<comment type="similarity">
    <text evidence="7">Belongs to the CitG/MdcB family.</text>
</comment>
<dbReference type="Pfam" id="PF01874">
    <property type="entry name" value="CitG"/>
    <property type="match status" value="1"/>
</dbReference>